<dbReference type="AlphaFoldDB" id="A0A0F9JA61"/>
<gene>
    <name evidence="2" type="ORF">LCGC14_1555070</name>
</gene>
<dbReference type="CDD" id="cd00093">
    <property type="entry name" value="HTH_XRE"/>
    <property type="match status" value="1"/>
</dbReference>
<accession>A0A0F9JA61</accession>
<feature type="domain" description="HTH cro/C1-type" evidence="1">
    <location>
        <begin position="18"/>
        <end position="72"/>
    </location>
</feature>
<protein>
    <recommendedName>
        <fullName evidence="1">HTH cro/C1-type domain-containing protein</fullName>
    </recommendedName>
</protein>
<dbReference type="Pfam" id="PF01381">
    <property type="entry name" value="HTH_3"/>
    <property type="match status" value="1"/>
</dbReference>
<dbReference type="InterPro" id="IPR010982">
    <property type="entry name" value="Lambda_DNA-bd_dom_sf"/>
</dbReference>
<evidence type="ECO:0000259" key="1">
    <source>
        <dbReference type="PROSITE" id="PS50943"/>
    </source>
</evidence>
<comment type="caution">
    <text evidence="2">The sequence shown here is derived from an EMBL/GenBank/DDBJ whole genome shotgun (WGS) entry which is preliminary data.</text>
</comment>
<dbReference type="EMBL" id="LAZR01011939">
    <property type="protein sequence ID" value="KKM52177.1"/>
    <property type="molecule type" value="Genomic_DNA"/>
</dbReference>
<name>A0A0F9JA61_9ZZZZ</name>
<sequence length="75" mass="8320">MGKTRKTARVADTARAEVRKLREKRGLSQRQAAVILGVRQARLCELESGARPMTLRSIQLVADGYGVPVRVIFGR</sequence>
<dbReference type="SUPFAM" id="SSF47413">
    <property type="entry name" value="lambda repressor-like DNA-binding domains"/>
    <property type="match status" value="1"/>
</dbReference>
<dbReference type="GO" id="GO:0003677">
    <property type="term" value="F:DNA binding"/>
    <property type="evidence" value="ECO:0007669"/>
    <property type="project" value="InterPro"/>
</dbReference>
<dbReference type="InterPro" id="IPR001387">
    <property type="entry name" value="Cro/C1-type_HTH"/>
</dbReference>
<dbReference type="PROSITE" id="PS50943">
    <property type="entry name" value="HTH_CROC1"/>
    <property type="match status" value="1"/>
</dbReference>
<evidence type="ECO:0000313" key="2">
    <source>
        <dbReference type="EMBL" id="KKM52177.1"/>
    </source>
</evidence>
<organism evidence="2">
    <name type="scientific">marine sediment metagenome</name>
    <dbReference type="NCBI Taxonomy" id="412755"/>
    <lineage>
        <taxon>unclassified sequences</taxon>
        <taxon>metagenomes</taxon>
        <taxon>ecological metagenomes</taxon>
    </lineage>
</organism>
<dbReference type="SMART" id="SM00530">
    <property type="entry name" value="HTH_XRE"/>
    <property type="match status" value="1"/>
</dbReference>
<reference evidence="2" key="1">
    <citation type="journal article" date="2015" name="Nature">
        <title>Complex archaea that bridge the gap between prokaryotes and eukaryotes.</title>
        <authorList>
            <person name="Spang A."/>
            <person name="Saw J.H."/>
            <person name="Jorgensen S.L."/>
            <person name="Zaremba-Niedzwiedzka K."/>
            <person name="Martijn J."/>
            <person name="Lind A.E."/>
            <person name="van Eijk R."/>
            <person name="Schleper C."/>
            <person name="Guy L."/>
            <person name="Ettema T.J."/>
        </authorList>
    </citation>
    <scope>NUCLEOTIDE SEQUENCE</scope>
</reference>
<dbReference type="Gene3D" id="1.10.260.40">
    <property type="entry name" value="lambda repressor-like DNA-binding domains"/>
    <property type="match status" value="1"/>
</dbReference>
<proteinExistence type="predicted"/>